<dbReference type="GO" id="GO:0046872">
    <property type="term" value="F:metal ion binding"/>
    <property type="evidence" value="ECO:0007669"/>
    <property type="project" value="UniProtKB-KW"/>
</dbReference>
<dbReference type="RefSeq" id="WP_099152228.1">
    <property type="nucleotide sequence ID" value="NZ_PDUD01000026.1"/>
</dbReference>
<dbReference type="PANTHER" id="PTHR35848">
    <property type="entry name" value="OXALATE-BINDING PROTEIN"/>
    <property type="match status" value="1"/>
</dbReference>
<keyword evidence="1" id="KW-0479">Metal-binding</keyword>
<dbReference type="CDD" id="cd02209">
    <property type="entry name" value="cupin_XRE_C"/>
    <property type="match status" value="1"/>
</dbReference>
<evidence type="ECO:0000259" key="3">
    <source>
        <dbReference type="Pfam" id="PF07883"/>
    </source>
</evidence>
<evidence type="ECO:0000256" key="1">
    <source>
        <dbReference type="ARBA" id="ARBA00022723"/>
    </source>
</evidence>
<evidence type="ECO:0000313" key="4">
    <source>
        <dbReference type="EMBL" id="PHN04202.1"/>
    </source>
</evidence>
<evidence type="ECO:0000256" key="2">
    <source>
        <dbReference type="SAM" id="SignalP"/>
    </source>
</evidence>
<dbReference type="InterPro" id="IPR014710">
    <property type="entry name" value="RmlC-like_jellyroll"/>
</dbReference>
<gene>
    <name evidence="4" type="ORF">CRP01_21810</name>
</gene>
<accession>A0A2D0N6N7</accession>
<reference evidence="4 5" key="1">
    <citation type="submission" date="2017-10" db="EMBL/GenBank/DDBJ databases">
        <title>The draft genome sequence of Lewinella nigricans NBRC 102662.</title>
        <authorList>
            <person name="Wang K."/>
        </authorList>
    </citation>
    <scope>NUCLEOTIDE SEQUENCE [LARGE SCALE GENOMIC DNA]</scope>
    <source>
        <strain evidence="4 5">NBRC 102662</strain>
    </source>
</reference>
<dbReference type="Proteomes" id="UP000223913">
    <property type="component" value="Unassembled WGS sequence"/>
</dbReference>
<feature type="domain" description="Cupin type-2" evidence="3">
    <location>
        <begin position="190"/>
        <end position="256"/>
    </location>
</feature>
<keyword evidence="2" id="KW-0732">Signal</keyword>
<evidence type="ECO:0000313" key="5">
    <source>
        <dbReference type="Proteomes" id="UP000223913"/>
    </source>
</evidence>
<dbReference type="AlphaFoldDB" id="A0A2D0N6N7"/>
<sequence length="262" mass="29191">MTKSLTWLMLAGIGLLSSNFAGAQSDSIISGITQWKKLKVEKQDTRKTRQVLDGPTVFMERFEIHATTLKAGMAPHPPHSHSDEEELIIVKEGQVQVTIGNESRILGPGSVAFAEIGDEHGFSNSGDTEATYYVIKMKTRGAMDLERGQKAGGSFMIDYDEVAFNAHDRGGVRPYFRRSTALFDYFEMHVTTLNPGIQSHPPHTHAAAEIILVIEGKVEEQIEDEFYKGKDGDLIFLASESSHAIRNRGKKPARYFAFQWSE</sequence>
<protein>
    <submittedName>
        <fullName evidence="4">Cupin</fullName>
    </submittedName>
</protein>
<feature type="signal peptide" evidence="2">
    <location>
        <begin position="1"/>
        <end position="23"/>
    </location>
</feature>
<dbReference type="InterPro" id="IPR051610">
    <property type="entry name" value="GPI/OXD"/>
</dbReference>
<organism evidence="4 5">
    <name type="scientific">Flavilitoribacter nigricans (strain ATCC 23147 / DSM 23189 / NBRC 102662 / NCIMB 1420 / SS-2)</name>
    <name type="common">Lewinella nigricans</name>
    <dbReference type="NCBI Taxonomy" id="1122177"/>
    <lineage>
        <taxon>Bacteria</taxon>
        <taxon>Pseudomonadati</taxon>
        <taxon>Bacteroidota</taxon>
        <taxon>Saprospiria</taxon>
        <taxon>Saprospirales</taxon>
        <taxon>Lewinellaceae</taxon>
        <taxon>Flavilitoribacter</taxon>
    </lineage>
</organism>
<feature type="domain" description="Cupin type-2" evidence="3">
    <location>
        <begin position="69"/>
        <end position="135"/>
    </location>
</feature>
<feature type="chain" id="PRO_5012564855" evidence="2">
    <location>
        <begin position="24"/>
        <end position="262"/>
    </location>
</feature>
<keyword evidence="5" id="KW-1185">Reference proteome</keyword>
<dbReference type="OrthoDB" id="1413132at2"/>
<dbReference type="Gene3D" id="2.60.120.10">
    <property type="entry name" value="Jelly Rolls"/>
    <property type="match status" value="2"/>
</dbReference>
<proteinExistence type="predicted"/>
<dbReference type="SUPFAM" id="SSF51182">
    <property type="entry name" value="RmlC-like cupins"/>
    <property type="match status" value="1"/>
</dbReference>
<dbReference type="EMBL" id="PDUD01000026">
    <property type="protein sequence ID" value="PHN04202.1"/>
    <property type="molecule type" value="Genomic_DNA"/>
</dbReference>
<name>A0A2D0N6N7_FLAN2</name>
<dbReference type="InterPro" id="IPR013096">
    <property type="entry name" value="Cupin_2"/>
</dbReference>
<dbReference type="InterPro" id="IPR011051">
    <property type="entry name" value="RmlC_Cupin_sf"/>
</dbReference>
<comment type="caution">
    <text evidence="4">The sequence shown here is derived from an EMBL/GenBank/DDBJ whole genome shotgun (WGS) entry which is preliminary data.</text>
</comment>
<dbReference type="Pfam" id="PF07883">
    <property type="entry name" value="Cupin_2"/>
    <property type="match status" value="2"/>
</dbReference>